<protein>
    <submittedName>
        <fullName evidence="1">Uncharacterized protein</fullName>
    </submittedName>
</protein>
<sequence>MLTLYGAGGFNEIEKAITVKTGRYKLHPGGVIIDVITPDQARVAEEAGACAVMVTENFAADIRTQRAVSRMSDPQIITDIKNSVHIPVFAKIRIGHTTEAQILQKIGVDFIDESEVLTPADQEHHINKHSFKTPFICGCKTLGEAFHRILEGAVMIRTKGDAGSGNVMEAVRQIRAITGDIQKLRSMNDDEVFAFSSTIFVPHYLVMKTKQLGRLPVVQFGAGGIATPADAALMMQLGCDGVIVGSGIFKSRDPVTRARAIVLAVSHYNDSSVLADVSAGLGEAMVGTIPYNHNFDLYE</sequence>
<name>A0ACB9EGC6_ARCLA</name>
<dbReference type="EMBL" id="CM042048">
    <property type="protein sequence ID" value="KAI3757633.1"/>
    <property type="molecule type" value="Genomic_DNA"/>
</dbReference>
<keyword evidence="2" id="KW-1185">Reference proteome</keyword>
<reference evidence="1 2" key="2">
    <citation type="journal article" date="2022" name="Mol. Ecol. Resour.">
        <title>The genomes of chicory, endive, great burdock and yacon provide insights into Asteraceae paleo-polyploidization history and plant inulin production.</title>
        <authorList>
            <person name="Fan W."/>
            <person name="Wang S."/>
            <person name="Wang H."/>
            <person name="Wang A."/>
            <person name="Jiang F."/>
            <person name="Liu H."/>
            <person name="Zhao H."/>
            <person name="Xu D."/>
            <person name="Zhang Y."/>
        </authorList>
    </citation>
    <scope>NUCLEOTIDE SEQUENCE [LARGE SCALE GENOMIC DNA]</scope>
    <source>
        <strain evidence="2">cv. Niubang</strain>
    </source>
</reference>
<evidence type="ECO:0000313" key="1">
    <source>
        <dbReference type="EMBL" id="KAI3757633.1"/>
    </source>
</evidence>
<comment type="caution">
    <text evidence="1">The sequence shown here is derived from an EMBL/GenBank/DDBJ whole genome shotgun (WGS) entry which is preliminary data.</text>
</comment>
<gene>
    <name evidence="1" type="ORF">L6452_05176</name>
</gene>
<organism evidence="1 2">
    <name type="scientific">Arctium lappa</name>
    <name type="common">Greater burdock</name>
    <name type="synonym">Lappa major</name>
    <dbReference type="NCBI Taxonomy" id="4217"/>
    <lineage>
        <taxon>Eukaryota</taxon>
        <taxon>Viridiplantae</taxon>
        <taxon>Streptophyta</taxon>
        <taxon>Embryophyta</taxon>
        <taxon>Tracheophyta</taxon>
        <taxon>Spermatophyta</taxon>
        <taxon>Magnoliopsida</taxon>
        <taxon>eudicotyledons</taxon>
        <taxon>Gunneridae</taxon>
        <taxon>Pentapetalae</taxon>
        <taxon>asterids</taxon>
        <taxon>campanulids</taxon>
        <taxon>Asterales</taxon>
        <taxon>Asteraceae</taxon>
        <taxon>Carduoideae</taxon>
        <taxon>Cardueae</taxon>
        <taxon>Arctiinae</taxon>
        <taxon>Arctium</taxon>
    </lineage>
</organism>
<evidence type="ECO:0000313" key="2">
    <source>
        <dbReference type="Proteomes" id="UP001055879"/>
    </source>
</evidence>
<reference evidence="2" key="1">
    <citation type="journal article" date="2022" name="Mol. Ecol. Resour.">
        <title>The genomes of chicory, endive, great burdock and yacon provide insights into Asteraceae palaeo-polyploidization history and plant inulin production.</title>
        <authorList>
            <person name="Fan W."/>
            <person name="Wang S."/>
            <person name="Wang H."/>
            <person name="Wang A."/>
            <person name="Jiang F."/>
            <person name="Liu H."/>
            <person name="Zhao H."/>
            <person name="Xu D."/>
            <person name="Zhang Y."/>
        </authorList>
    </citation>
    <scope>NUCLEOTIDE SEQUENCE [LARGE SCALE GENOMIC DNA]</scope>
    <source>
        <strain evidence="2">cv. Niubang</strain>
    </source>
</reference>
<proteinExistence type="predicted"/>
<accession>A0ACB9EGC6</accession>
<dbReference type="Proteomes" id="UP001055879">
    <property type="component" value="Linkage Group LG02"/>
</dbReference>